<dbReference type="Proteomes" id="UP000247345">
    <property type="component" value="Unassembled WGS sequence"/>
</dbReference>
<protein>
    <submittedName>
        <fullName evidence="1">Uncharacterized protein</fullName>
    </submittedName>
</protein>
<evidence type="ECO:0000313" key="1">
    <source>
        <dbReference type="EMBL" id="PQJ72381.1"/>
    </source>
</evidence>
<evidence type="ECO:0000313" key="2">
    <source>
        <dbReference type="Proteomes" id="UP000247345"/>
    </source>
</evidence>
<comment type="caution">
    <text evidence="1">The sequence shown here is derived from an EMBL/GenBank/DDBJ whole genome shotgun (WGS) entry which is preliminary data.</text>
</comment>
<name>A0A2P6CBU8_9FLAO</name>
<dbReference type="AlphaFoldDB" id="A0A2P6CBU8"/>
<accession>A0A2P6CBU8</accession>
<reference evidence="1 2" key="1">
    <citation type="submission" date="2016-12" db="EMBL/GenBank/DDBJ databases">
        <title>Trade-off between light-utilization and light-protection in marine flavobacteria.</title>
        <authorList>
            <person name="Kumagai Y."/>
            <person name="Yoshizawa S."/>
            <person name="Kogure K."/>
            <person name="Iwasaki W."/>
        </authorList>
    </citation>
    <scope>NUCLEOTIDE SEQUENCE [LARGE SCALE GENOMIC DNA]</scope>
    <source>
        <strain evidence="1 2">KCTC 12100</strain>
    </source>
</reference>
<sequence>MRDGSDLRGLLKLSSGNKIKFKKTKKDKKQTFDYKEVSRVKFLFEEEFLYKINIKSKRHLLIKRVVKGKLNLYSLISYNPGLLMGNPGSPVIGASSQTIYYVGKENSDYIEVLPSIDKKKFIKILSKQTSDCQEFLNMIKDKENIEYFFEKKESESERDFIKKDSRIEQMINYYNSHCN</sequence>
<proteinExistence type="predicted"/>
<organism evidence="1 2">
    <name type="scientific">Polaribacter butkevichii</name>
    <dbReference type="NCBI Taxonomy" id="218490"/>
    <lineage>
        <taxon>Bacteria</taxon>
        <taxon>Pseudomonadati</taxon>
        <taxon>Bacteroidota</taxon>
        <taxon>Flavobacteriia</taxon>
        <taxon>Flavobacteriales</taxon>
        <taxon>Flavobacteriaceae</taxon>
    </lineage>
</organism>
<dbReference type="EMBL" id="MSCK01000001">
    <property type="protein sequence ID" value="PQJ72381.1"/>
    <property type="molecule type" value="Genomic_DNA"/>
</dbReference>
<keyword evidence="2" id="KW-1185">Reference proteome</keyword>
<gene>
    <name evidence="1" type="ORF">BTO14_03550</name>
</gene>